<dbReference type="OrthoDB" id="2157530at2759"/>
<proteinExistence type="predicted"/>
<dbReference type="RefSeq" id="XP_033680033.1">
    <property type="nucleotide sequence ID" value="XM_033829850.1"/>
</dbReference>
<sequence>MATHDNEAHGSTFDNNCRWPRRLLHLATLTSYPWEPGNRYGCYIEPEYFAISYTWGRWELEEGDYPGIPHLDFHTPWNIPRVNPNRFTQKQFIDVIQGLPKLSDKPIEFLWLDVACIDQRERSHEKAMEIGRQGVIFRGAYRVFAWLYTYNRSELRSISEQLASYWRYVWNPLLKNKATTEDIAEVVGNIISTLEKYTADPWFTSLWTLQEAYIRPDALLLDRDGDQWLAKINSISPRFSEEEVPIGVEDVFESFDMLYRAMNELPIFCHNQDLHGIRDRIEATGCAALKTRIPTILLSASQKRKIGPKNTNDRVYGIMQAFGLKLGVSEPDSPPHAIYDLETLEDQLGAKLMETTPAMSQLFTHSKPAPVGKAWRMSYNTFIPHLATLASSVIRMSSFETTTTLSTRNIGDTVVGHFSGPTCSIQQLVYPWREYHVNQQLTGYFGNSVGVALDDMVGLTPPLKLWKFFGVGEGEYSLVDWFKNEGLTVMVHMLGRSVNLPKNYAENTPMRAVQVVGLLLLRPEDAVGPEWRRLGICWWRIWDHDYMNRVEGNSSLATLAGKGDGWTLQHGTFG</sequence>
<dbReference type="GeneID" id="54583180"/>
<feature type="domain" description="Heterokaryon incompatibility" evidence="1">
    <location>
        <begin position="48"/>
        <end position="211"/>
    </location>
</feature>
<organism evidence="2 3">
    <name type="scientific">Trematosphaeria pertusa</name>
    <dbReference type="NCBI Taxonomy" id="390896"/>
    <lineage>
        <taxon>Eukaryota</taxon>
        <taxon>Fungi</taxon>
        <taxon>Dikarya</taxon>
        <taxon>Ascomycota</taxon>
        <taxon>Pezizomycotina</taxon>
        <taxon>Dothideomycetes</taxon>
        <taxon>Pleosporomycetidae</taxon>
        <taxon>Pleosporales</taxon>
        <taxon>Massarineae</taxon>
        <taxon>Trematosphaeriaceae</taxon>
        <taxon>Trematosphaeria</taxon>
    </lineage>
</organism>
<name>A0A6A6I493_9PLEO</name>
<gene>
    <name evidence="2" type="ORF">BU26DRAFT_522719</name>
</gene>
<dbReference type="PANTHER" id="PTHR24148:SF64">
    <property type="entry name" value="HETEROKARYON INCOMPATIBILITY DOMAIN-CONTAINING PROTEIN"/>
    <property type="match status" value="1"/>
</dbReference>
<dbReference type="PANTHER" id="PTHR24148">
    <property type="entry name" value="ANKYRIN REPEAT DOMAIN-CONTAINING PROTEIN 39 HOMOLOG-RELATED"/>
    <property type="match status" value="1"/>
</dbReference>
<dbReference type="InterPro" id="IPR052895">
    <property type="entry name" value="HetReg/Transcr_Mod"/>
</dbReference>
<evidence type="ECO:0000313" key="3">
    <source>
        <dbReference type="Proteomes" id="UP000800094"/>
    </source>
</evidence>
<evidence type="ECO:0000259" key="1">
    <source>
        <dbReference type="Pfam" id="PF06985"/>
    </source>
</evidence>
<reference evidence="2" key="1">
    <citation type="journal article" date="2020" name="Stud. Mycol.">
        <title>101 Dothideomycetes genomes: a test case for predicting lifestyles and emergence of pathogens.</title>
        <authorList>
            <person name="Haridas S."/>
            <person name="Albert R."/>
            <person name="Binder M."/>
            <person name="Bloem J."/>
            <person name="Labutti K."/>
            <person name="Salamov A."/>
            <person name="Andreopoulos B."/>
            <person name="Baker S."/>
            <person name="Barry K."/>
            <person name="Bills G."/>
            <person name="Bluhm B."/>
            <person name="Cannon C."/>
            <person name="Castanera R."/>
            <person name="Culley D."/>
            <person name="Daum C."/>
            <person name="Ezra D."/>
            <person name="Gonzalez J."/>
            <person name="Henrissat B."/>
            <person name="Kuo A."/>
            <person name="Liang C."/>
            <person name="Lipzen A."/>
            <person name="Lutzoni F."/>
            <person name="Magnuson J."/>
            <person name="Mondo S."/>
            <person name="Nolan M."/>
            <person name="Ohm R."/>
            <person name="Pangilinan J."/>
            <person name="Park H.-J."/>
            <person name="Ramirez L."/>
            <person name="Alfaro M."/>
            <person name="Sun H."/>
            <person name="Tritt A."/>
            <person name="Yoshinaga Y."/>
            <person name="Zwiers L.-H."/>
            <person name="Turgeon B."/>
            <person name="Goodwin S."/>
            <person name="Spatafora J."/>
            <person name="Crous P."/>
            <person name="Grigoriev I."/>
        </authorList>
    </citation>
    <scope>NUCLEOTIDE SEQUENCE</scope>
    <source>
        <strain evidence="2">CBS 122368</strain>
    </source>
</reference>
<dbReference type="Pfam" id="PF06985">
    <property type="entry name" value="HET"/>
    <property type="match status" value="1"/>
</dbReference>
<dbReference type="Proteomes" id="UP000800094">
    <property type="component" value="Unassembled WGS sequence"/>
</dbReference>
<dbReference type="AlphaFoldDB" id="A0A6A6I493"/>
<evidence type="ECO:0000313" key="2">
    <source>
        <dbReference type="EMBL" id="KAF2245029.1"/>
    </source>
</evidence>
<dbReference type="EMBL" id="ML987202">
    <property type="protein sequence ID" value="KAF2245029.1"/>
    <property type="molecule type" value="Genomic_DNA"/>
</dbReference>
<accession>A0A6A6I493</accession>
<dbReference type="InterPro" id="IPR010730">
    <property type="entry name" value="HET"/>
</dbReference>
<keyword evidence="3" id="KW-1185">Reference proteome</keyword>
<protein>
    <recommendedName>
        <fullName evidence="1">Heterokaryon incompatibility domain-containing protein</fullName>
    </recommendedName>
</protein>